<evidence type="ECO:0000313" key="2">
    <source>
        <dbReference type="EMBL" id="EKC39421.1"/>
    </source>
</evidence>
<proteinExistence type="predicted"/>
<dbReference type="EMBL" id="JH817384">
    <property type="protein sequence ID" value="EKC39421.1"/>
    <property type="molecule type" value="Genomic_DNA"/>
</dbReference>
<sequence length="96" mass="10732">MSTTAEQTITSTVPDSTVKTHSTGEKLLPTDGERNDVREDHEEEQEDDCESSCASSTDSYVIATDILAKKRAHVSKAKARMLYTAKEITLRKNKWN</sequence>
<evidence type="ECO:0000256" key="1">
    <source>
        <dbReference type="SAM" id="MobiDB-lite"/>
    </source>
</evidence>
<feature type="compositionally biased region" description="Polar residues" evidence="1">
    <location>
        <begin position="1"/>
        <end position="21"/>
    </location>
</feature>
<name>K1RWX2_MAGGI</name>
<accession>K1RWX2</accession>
<feature type="region of interest" description="Disordered" evidence="1">
    <location>
        <begin position="1"/>
        <end position="54"/>
    </location>
</feature>
<organism evidence="2">
    <name type="scientific">Magallana gigas</name>
    <name type="common">Pacific oyster</name>
    <name type="synonym">Crassostrea gigas</name>
    <dbReference type="NCBI Taxonomy" id="29159"/>
    <lineage>
        <taxon>Eukaryota</taxon>
        <taxon>Metazoa</taxon>
        <taxon>Spiralia</taxon>
        <taxon>Lophotrochozoa</taxon>
        <taxon>Mollusca</taxon>
        <taxon>Bivalvia</taxon>
        <taxon>Autobranchia</taxon>
        <taxon>Pteriomorphia</taxon>
        <taxon>Ostreida</taxon>
        <taxon>Ostreoidea</taxon>
        <taxon>Ostreidae</taxon>
        <taxon>Magallana</taxon>
    </lineage>
</organism>
<protein>
    <submittedName>
        <fullName evidence="2">Uncharacterized protein</fullName>
    </submittedName>
</protein>
<dbReference type="InParanoid" id="K1RWX2"/>
<reference evidence="2" key="1">
    <citation type="journal article" date="2012" name="Nature">
        <title>The oyster genome reveals stress adaptation and complexity of shell formation.</title>
        <authorList>
            <person name="Zhang G."/>
            <person name="Fang X."/>
            <person name="Guo X."/>
            <person name="Li L."/>
            <person name="Luo R."/>
            <person name="Xu F."/>
            <person name="Yang P."/>
            <person name="Zhang L."/>
            <person name="Wang X."/>
            <person name="Qi H."/>
            <person name="Xiong Z."/>
            <person name="Que H."/>
            <person name="Xie Y."/>
            <person name="Holland P.W."/>
            <person name="Paps J."/>
            <person name="Zhu Y."/>
            <person name="Wu F."/>
            <person name="Chen Y."/>
            <person name="Wang J."/>
            <person name="Peng C."/>
            <person name="Meng J."/>
            <person name="Yang L."/>
            <person name="Liu J."/>
            <person name="Wen B."/>
            <person name="Zhang N."/>
            <person name="Huang Z."/>
            <person name="Zhu Q."/>
            <person name="Feng Y."/>
            <person name="Mount A."/>
            <person name="Hedgecock D."/>
            <person name="Xu Z."/>
            <person name="Liu Y."/>
            <person name="Domazet-Loso T."/>
            <person name="Du Y."/>
            <person name="Sun X."/>
            <person name="Zhang S."/>
            <person name="Liu B."/>
            <person name="Cheng P."/>
            <person name="Jiang X."/>
            <person name="Li J."/>
            <person name="Fan D."/>
            <person name="Wang W."/>
            <person name="Fu W."/>
            <person name="Wang T."/>
            <person name="Wang B."/>
            <person name="Zhang J."/>
            <person name="Peng Z."/>
            <person name="Li Y."/>
            <person name="Li N."/>
            <person name="Wang J."/>
            <person name="Chen M."/>
            <person name="He Y."/>
            <person name="Tan F."/>
            <person name="Song X."/>
            <person name="Zheng Q."/>
            <person name="Huang R."/>
            <person name="Yang H."/>
            <person name="Du X."/>
            <person name="Chen L."/>
            <person name="Yang M."/>
            <person name="Gaffney P.M."/>
            <person name="Wang S."/>
            <person name="Luo L."/>
            <person name="She Z."/>
            <person name="Ming Y."/>
            <person name="Huang W."/>
            <person name="Zhang S."/>
            <person name="Huang B."/>
            <person name="Zhang Y."/>
            <person name="Qu T."/>
            <person name="Ni P."/>
            <person name="Miao G."/>
            <person name="Wang J."/>
            <person name="Wang Q."/>
            <person name="Steinberg C.E."/>
            <person name="Wang H."/>
            <person name="Li N."/>
            <person name="Qian L."/>
            <person name="Zhang G."/>
            <person name="Li Y."/>
            <person name="Yang H."/>
            <person name="Liu X."/>
            <person name="Wang J."/>
            <person name="Yin Y."/>
            <person name="Wang J."/>
        </authorList>
    </citation>
    <scope>NUCLEOTIDE SEQUENCE [LARGE SCALE GENOMIC DNA]</scope>
    <source>
        <strain evidence="2">05x7-T-G4-1.051#20</strain>
    </source>
</reference>
<feature type="compositionally biased region" description="Basic and acidic residues" evidence="1">
    <location>
        <begin position="31"/>
        <end position="40"/>
    </location>
</feature>
<dbReference type="AlphaFoldDB" id="K1RWX2"/>
<gene>
    <name evidence="2" type="ORF">CGI_10003428</name>
</gene>
<feature type="compositionally biased region" description="Acidic residues" evidence="1">
    <location>
        <begin position="41"/>
        <end position="50"/>
    </location>
</feature>
<dbReference type="HOGENOM" id="CLU_2361752_0_0_1"/>